<dbReference type="AlphaFoldDB" id="A0A2T0LT29"/>
<name>A0A2T0LT29_9ACTN</name>
<dbReference type="OrthoDB" id="5150238at2"/>
<evidence type="ECO:0000313" key="1">
    <source>
        <dbReference type="EMBL" id="PRX46889.1"/>
    </source>
</evidence>
<organism evidence="1 2">
    <name type="scientific">Nonomuraea fuscirosea</name>
    <dbReference type="NCBI Taxonomy" id="1291556"/>
    <lineage>
        <taxon>Bacteria</taxon>
        <taxon>Bacillati</taxon>
        <taxon>Actinomycetota</taxon>
        <taxon>Actinomycetes</taxon>
        <taxon>Streptosporangiales</taxon>
        <taxon>Streptosporangiaceae</taxon>
        <taxon>Nonomuraea</taxon>
    </lineage>
</organism>
<dbReference type="Proteomes" id="UP000238312">
    <property type="component" value="Unassembled WGS sequence"/>
</dbReference>
<comment type="caution">
    <text evidence="1">The sequence shown here is derived from an EMBL/GenBank/DDBJ whole genome shotgun (WGS) entry which is preliminary data.</text>
</comment>
<evidence type="ECO:0000313" key="2">
    <source>
        <dbReference type="Proteomes" id="UP000238312"/>
    </source>
</evidence>
<reference evidence="1 2" key="1">
    <citation type="submission" date="2018-03" db="EMBL/GenBank/DDBJ databases">
        <title>Genomic Encyclopedia of Type Strains, Phase III (KMG-III): the genomes of soil and plant-associated and newly described type strains.</title>
        <authorList>
            <person name="Whitman W."/>
        </authorList>
    </citation>
    <scope>NUCLEOTIDE SEQUENCE [LARGE SCALE GENOMIC DNA]</scope>
    <source>
        <strain evidence="1 2">CGMCC 4.7104</strain>
    </source>
</reference>
<keyword evidence="2" id="KW-1185">Reference proteome</keyword>
<gene>
    <name evidence="1" type="ORF">B0I32_1437</name>
</gene>
<proteinExistence type="predicted"/>
<sequence length="123" mass="13711">MTSLEARYRWLLGCYPREHRARHEEEMIGVLLAEARPGQTRPHPTDAADLLWGALCVHTRRAFGAAARLAWRDGLALAAALWPFLALTSELATAILQASGSVRKLGLGYVAEHPKTIWLWLDL</sequence>
<dbReference type="EMBL" id="PVNG01000043">
    <property type="protein sequence ID" value="PRX46889.1"/>
    <property type="molecule type" value="Genomic_DNA"/>
</dbReference>
<dbReference type="RefSeq" id="WP_106253017.1">
    <property type="nucleotide sequence ID" value="NZ_PVNG01000043.1"/>
</dbReference>
<protein>
    <submittedName>
        <fullName evidence="1">Uncharacterized protein</fullName>
    </submittedName>
</protein>
<accession>A0A2T0LT29</accession>